<gene>
    <name evidence="1" type="ORF">DSAG12_00169</name>
</gene>
<proteinExistence type="predicted"/>
<dbReference type="KEGG" id="psyt:DSAG12_00169"/>
<keyword evidence="2" id="KW-1185">Reference proteome</keyword>
<sequence length="337" mass="39604">MTLDWTFSFVKINPNLKNKPVIELLCTFHNGRTQIVAYQNINPNPIKQMENVMMLLSYIAFFPQKDFNKIKLETSGNKHAVHFLDKRFLLKDGFLGILSVSEYDTPNIYSGPGTEEMMAEYIFDYYFDLRKEGPIDIPEFQKWIESQILDFYIDWADSKKEFIAESQGKNIEIKKTQEIFEEWRDLQLINEYGQPLTDLISFINDKSFLFYSESEAIAQNLESMSLSALKLLIDQQGGWDIRYLKMRQRNLMGFQYVFFEKFEIRGTKYLLIMNSALYDIKKGVCLQAFRGDEIGILENISNKLQQNSSFFMENGQIVREYKEAIQEVIFKNYGSSH</sequence>
<accession>A0A5B9D5V3</accession>
<evidence type="ECO:0000313" key="2">
    <source>
        <dbReference type="Proteomes" id="UP000321408"/>
    </source>
</evidence>
<organism evidence="1 2">
    <name type="scientific">Promethearchaeum syntrophicum</name>
    <dbReference type="NCBI Taxonomy" id="2594042"/>
    <lineage>
        <taxon>Archaea</taxon>
        <taxon>Promethearchaeati</taxon>
        <taxon>Promethearchaeota</taxon>
        <taxon>Promethearchaeia</taxon>
        <taxon>Promethearchaeales</taxon>
        <taxon>Promethearchaeaceae</taxon>
        <taxon>Promethearchaeum</taxon>
    </lineage>
</organism>
<name>A0A5B9D5V3_9ARCH</name>
<dbReference type="Proteomes" id="UP000321408">
    <property type="component" value="Chromosome"/>
</dbReference>
<dbReference type="RefSeq" id="WP_147661313.1">
    <property type="nucleotide sequence ID" value="NZ_CP042905.2"/>
</dbReference>
<reference evidence="1 2" key="2">
    <citation type="journal article" date="2024" name="Int. J. Syst. Evol. Microbiol.">
        <title>Promethearchaeum syntrophicum gen. nov., sp. nov., an anaerobic, obligately syntrophic archaeon, the first isolate of the lineage 'Asgard' archaea, and proposal of the new archaeal phylum Promethearchaeota phyl. nov. and kingdom Promethearchaeati regn. nov.</title>
        <authorList>
            <person name="Imachi H."/>
            <person name="Nobu M.K."/>
            <person name="Kato S."/>
            <person name="Takaki Y."/>
            <person name="Miyazaki M."/>
            <person name="Miyata M."/>
            <person name="Ogawara M."/>
            <person name="Saito Y."/>
            <person name="Sakai S."/>
            <person name="Tahara Y.O."/>
            <person name="Takano Y."/>
            <person name="Tasumi E."/>
            <person name="Uematsu K."/>
            <person name="Yoshimura T."/>
            <person name="Itoh T."/>
            <person name="Ohkuma M."/>
            <person name="Takai K."/>
        </authorList>
    </citation>
    <scope>NUCLEOTIDE SEQUENCE [LARGE SCALE GENOMIC DNA]</scope>
    <source>
        <strain evidence="1 2">MK-D1</strain>
    </source>
</reference>
<dbReference type="EMBL" id="CP042905">
    <property type="protein sequence ID" value="QEE14356.1"/>
    <property type="molecule type" value="Genomic_DNA"/>
</dbReference>
<dbReference type="AlphaFoldDB" id="A0A5B9D5V3"/>
<protein>
    <submittedName>
        <fullName evidence="1">Uncharacterized protein</fullName>
    </submittedName>
</protein>
<evidence type="ECO:0000313" key="1">
    <source>
        <dbReference type="EMBL" id="QEE14356.1"/>
    </source>
</evidence>
<reference evidence="1 2" key="1">
    <citation type="journal article" date="2020" name="Nature">
        <title>Isolation of an archaeon at the prokaryote-eukaryote interface.</title>
        <authorList>
            <person name="Imachi H."/>
            <person name="Nobu M.K."/>
            <person name="Nakahara N."/>
            <person name="Morono Y."/>
            <person name="Ogawara M."/>
            <person name="Takaki Y."/>
            <person name="Takano Y."/>
            <person name="Uematsu K."/>
            <person name="Ikuta T."/>
            <person name="Ito M."/>
            <person name="Matsui Y."/>
            <person name="Miyazaki M."/>
            <person name="Murata K."/>
            <person name="Saito Y."/>
            <person name="Sakai S."/>
            <person name="Song C."/>
            <person name="Tasumi E."/>
            <person name="Yamanaka Y."/>
            <person name="Yamaguchi T."/>
            <person name="Kamagata Y."/>
            <person name="Tamaki H."/>
            <person name="Takai K."/>
        </authorList>
    </citation>
    <scope>NUCLEOTIDE SEQUENCE [LARGE SCALE GENOMIC DNA]</scope>
    <source>
        <strain evidence="1 2">MK-D1</strain>
    </source>
</reference>
<dbReference type="GeneID" id="41328173"/>